<proteinExistence type="predicted"/>
<dbReference type="InterPro" id="IPR001155">
    <property type="entry name" value="OxRdtase_FMN_N"/>
</dbReference>
<dbReference type="Proteomes" id="UP000186904">
    <property type="component" value="Unassembled WGS sequence"/>
</dbReference>
<dbReference type="GO" id="GO:0005829">
    <property type="term" value="C:cytosol"/>
    <property type="evidence" value="ECO:0007669"/>
    <property type="project" value="TreeGrafter"/>
</dbReference>
<dbReference type="CDD" id="cd04747">
    <property type="entry name" value="OYE_like_5_FMN"/>
    <property type="match status" value="1"/>
</dbReference>
<dbReference type="FunFam" id="3.20.20.70:FF:000262">
    <property type="entry name" value="NADH:flavin oxidoreductase"/>
    <property type="match status" value="1"/>
</dbReference>
<dbReference type="EMBL" id="SWAV01000001">
    <property type="protein sequence ID" value="TKA93434.1"/>
    <property type="molecule type" value="Genomic_DNA"/>
</dbReference>
<dbReference type="Proteomes" id="UP000305198">
    <property type="component" value="Unassembled WGS sequence"/>
</dbReference>
<reference evidence="5 6" key="1">
    <citation type="submission" date="2016-10" db="EMBL/GenBank/DDBJ databases">
        <authorList>
            <person name="de Groot N.N."/>
        </authorList>
    </citation>
    <scope>NUCLEOTIDE SEQUENCE [LARGE SCALE GENOMIC DNA]</scope>
    <source>
        <strain evidence="3 5">CGMCC 1.9095</strain>
        <strain evidence="2 6">DSM 22558</strain>
    </source>
</reference>
<dbReference type="PANTHER" id="PTHR22893">
    <property type="entry name" value="NADH OXIDOREDUCTASE-RELATED"/>
    <property type="match status" value="1"/>
</dbReference>
<evidence type="ECO:0000313" key="5">
    <source>
        <dbReference type="Proteomes" id="UP000186599"/>
    </source>
</evidence>
<name>A0A031MJX6_9GAMM</name>
<dbReference type="GO" id="GO:0016491">
    <property type="term" value="F:oxidoreductase activity"/>
    <property type="evidence" value="ECO:0007669"/>
    <property type="project" value="InterPro"/>
</dbReference>
<reference evidence="4 7" key="2">
    <citation type="submission" date="2019-04" db="EMBL/GenBank/DDBJ databases">
        <title>Crypto-aerobic microbial life in anoxic (sulfidic) marine sediments.</title>
        <authorList>
            <person name="Bhattacharya S."/>
            <person name="Roy C."/>
            <person name="Mondal N."/>
            <person name="Sarkar J."/>
            <person name="Mandal S."/>
            <person name="Rameez M.J."/>
            <person name="Ghosh W."/>
        </authorList>
    </citation>
    <scope>NUCLEOTIDE SEQUENCE [LARGE SCALE GENOMIC DNA]</scope>
    <source>
        <strain evidence="4 7">SBBB</strain>
    </source>
</reference>
<sequence length="369" mass="40941">MSTDAGSLFQPVVLGSLNLPSRLVMAPMTRNFSPGGVPTEQVVEYYRRRAAEGVGLIISEGTTVNHCAANGYPDVPRFHDEDALAGWRKVVDAVHEAGGKFAPQLWHVGNVRRLGSGPDGNVPGYGPMEKRKDDKVIVHGMTRDDIQDVVNAFAQAAKDAKAIGCDAVELHGAHGYLIDQFFWEGSNQRDDEYGGNMDNRGRFAVEIIRAVRQAVGPDFPIIFRFSQWKQQDYSARLAPTPELLEQFLAPLADAGVDIFHCSQRRYWEPEFEGSPLNLAGWTRQITGKPCITVGSVGLDSEFLEYMVKTDKVAETANIDDLLQRLDNNEFDLVALGRVLIVDPAWPAKLREGRFDEVLPYSREALKQLV</sequence>
<evidence type="ECO:0000313" key="7">
    <source>
        <dbReference type="Proteomes" id="UP000305198"/>
    </source>
</evidence>
<protein>
    <submittedName>
        <fullName evidence="2">2,4-dienoyl-CoA reductase</fullName>
    </submittedName>
    <submittedName>
        <fullName evidence="4">NADH:flavin oxidoreductase</fullName>
    </submittedName>
</protein>
<dbReference type="Pfam" id="PF00724">
    <property type="entry name" value="Oxidored_FMN"/>
    <property type="match status" value="1"/>
</dbReference>
<dbReference type="OrthoDB" id="8523426at2"/>
<organism evidence="4 7">
    <name type="scientific">Halopseudomonas bauzanensis</name>
    <dbReference type="NCBI Taxonomy" id="653930"/>
    <lineage>
        <taxon>Bacteria</taxon>
        <taxon>Pseudomonadati</taxon>
        <taxon>Pseudomonadota</taxon>
        <taxon>Gammaproteobacteria</taxon>
        <taxon>Pseudomonadales</taxon>
        <taxon>Pseudomonadaceae</taxon>
        <taxon>Halopseudomonas</taxon>
    </lineage>
</organism>
<evidence type="ECO:0000259" key="1">
    <source>
        <dbReference type="Pfam" id="PF00724"/>
    </source>
</evidence>
<accession>A0A031MJX6</accession>
<dbReference type="EMBL" id="FOGN01000001">
    <property type="protein sequence ID" value="SER44660.1"/>
    <property type="molecule type" value="Genomic_DNA"/>
</dbReference>
<keyword evidence="5" id="KW-1185">Reference proteome</keyword>
<dbReference type="RefSeq" id="WP_036990214.1">
    <property type="nucleotide sequence ID" value="NZ_FOGN01000001.1"/>
</dbReference>
<evidence type="ECO:0000313" key="4">
    <source>
        <dbReference type="EMBL" id="TKA93434.1"/>
    </source>
</evidence>
<evidence type="ECO:0000313" key="2">
    <source>
        <dbReference type="EMBL" id="SER44660.1"/>
    </source>
</evidence>
<dbReference type="SUPFAM" id="SSF51395">
    <property type="entry name" value="FMN-linked oxidoreductases"/>
    <property type="match status" value="1"/>
</dbReference>
<dbReference type="GO" id="GO:0010181">
    <property type="term" value="F:FMN binding"/>
    <property type="evidence" value="ECO:0007669"/>
    <property type="project" value="InterPro"/>
</dbReference>
<dbReference type="InterPro" id="IPR013785">
    <property type="entry name" value="Aldolase_TIM"/>
</dbReference>
<dbReference type="PANTHER" id="PTHR22893:SF55">
    <property type="entry name" value="OXIDOREDUCTASE-RELATED"/>
    <property type="match status" value="1"/>
</dbReference>
<evidence type="ECO:0000313" key="3">
    <source>
        <dbReference type="EMBL" id="SFL75192.1"/>
    </source>
</evidence>
<dbReference type="EMBL" id="FOUA01000001">
    <property type="protein sequence ID" value="SFL75192.1"/>
    <property type="molecule type" value="Genomic_DNA"/>
</dbReference>
<dbReference type="STRING" id="653930.SAMN05216589_0581"/>
<dbReference type="AlphaFoldDB" id="A0A031MJX6"/>
<evidence type="ECO:0000313" key="6">
    <source>
        <dbReference type="Proteomes" id="UP000186904"/>
    </source>
</evidence>
<dbReference type="Gene3D" id="3.20.20.70">
    <property type="entry name" value="Aldolase class I"/>
    <property type="match status" value="1"/>
</dbReference>
<feature type="domain" description="NADH:flavin oxidoreductase/NADH oxidase N-terminal" evidence="1">
    <location>
        <begin position="7"/>
        <end position="355"/>
    </location>
</feature>
<dbReference type="Proteomes" id="UP000186599">
    <property type="component" value="Unassembled WGS sequence"/>
</dbReference>
<dbReference type="InterPro" id="IPR045247">
    <property type="entry name" value="Oye-like"/>
</dbReference>
<gene>
    <name evidence="4" type="ORF">FA869_04535</name>
    <name evidence="3" type="ORF">SAMN04487855_1043</name>
    <name evidence="2" type="ORF">SAMN05216589_0581</name>
</gene>